<evidence type="ECO:0000256" key="1">
    <source>
        <dbReference type="SAM" id="SignalP"/>
    </source>
</evidence>
<dbReference type="AlphaFoldDB" id="A0A1B1SCA8"/>
<keyword evidence="1" id="KW-0732">Signal</keyword>
<dbReference type="EMBL" id="SRYD01000007">
    <property type="protein sequence ID" value="TGY75909.1"/>
    <property type="molecule type" value="Genomic_DNA"/>
</dbReference>
<evidence type="ECO:0008006" key="6">
    <source>
        <dbReference type="Google" id="ProtNLM"/>
    </source>
</evidence>
<gene>
    <name evidence="2" type="ORF">A4V02_12275</name>
    <name evidence="3" type="ORF">E5333_02620</name>
</gene>
<dbReference type="GeneID" id="65537650"/>
<keyword evidence="4" id="KW-1185">Reference proteome</keyword>
<sequence>MNKNFKYLYSALLGLALGVSMTACDDWTEPESIDLNYGTIDQADPEAYAKYLADLREYRGRDHKKVYAWFDNVAEFGSQGHRITALPDSIDVIVLTNPGAVTDKLVGEMNQVRNDKGMQISYCIDFNEIKKDWTLKCEELAARRLEFIAQNGEDAEIPAELTDPTFNDFMTQAWMEQLSYFNAVGFDGIMAAFDGKATQHLTPAELAEYNSQAKLFLGILNDWHQRNPSVPVDYLGKPQNIASHPILNDFRTVFLSEGLSATNARMFDIIYAEASGTVADSKLGIPAYIHAVNTSDDPKTGIFSDGTYAIDGLSAWTAANNVGAVGIFNTANDYFISAGHYTTVRNLIQTVNPCAK</sequence>
<accession>A0A1Z2XGB5</accession>
<dbReference type="Proteomes" id="UP000186351">
    <property type="component" value="Chromosome"/>
</dbReference>
<evidence type="ECO:0000313" key="3">
    <source>
        <dbReference type="EMBL" id="TGY75909.1"/>
    </source>
</evidence>
<evidence type="ECO:0000313" key="4">
    <source>
        <dbReference type="Proteomes" id="UP000186351"/>
    </source>
</evidence>
<reference evidence="4" key="1">
    <citation type="submission" date="2016-04" db="EMBL/GenBank/DDBJ databases">
        <title>Complete Genome Sequences of Twelve Strains of a Stable Defined Moderately Diverse Mouse Microbiota 2 (sDMDMm2).</title>
        <authorList>
            <person name="Uchimura Y."/>
            <person name="Wyss M."/>
            <person name="Brugiroux S."/>
            <person name="Limenitakis J.P."/>
            <person name="Stecher B."/>
            <person name="McCoy K.D."/>
            <person name="Macpherson A.J."/>
        </authorList>
    </citation>
    <scope>NUCLEOTIDE SEQUENCE [LARGE SCALE GENOMIC DNA]</scope>
    <source>
        <strain evidence="4">YL27</strain>
    </source>
</reference>
<feature type="chain" id="PRO_5008529441" description="Glycoside hydrolase Family 18, chitinase_18" evidence="1">
    <location>
        <begin position="26"/>
        <end position="356"/>
    </location>
</feature>
<evidence type="ECO:0000313" key="5">
    <source>
        <dbReference type="Proteomes" id="UP000306630"/>
    </source>
</evidence>
<organism evidence="2 4">
    <name type="scientific">Muribaculum intestinale</name>
    <dbReference type="NCBI Taxonomy" id="1796646"/>
    <lineage>
        <taxon>Bacteria</taxon>
        <taxon>Pseudomonadati</taxon>
        <taxon>Bacteroidota</taxon>
        <taxon>Bacteroidia</taxon>
        <taxon>Bacteroidales</taxon>
        <taxon>Muribaculaceae</taxon>
        <taxon>Muribaculum</taxon>
    </lineage>
</organism>
<dbReference type="Pfam" id="PF16141">
    <property type="entry name" value="GH18_BT1044-like"/>
    <property type="match status" value="1"/>
</dbReference>
<dbReference type="InterPro" id="IPR032320">
    <property type="entry name" value="GH18_BT1044-like"/>
</dbReference>
<protein>
    <recommendedName>
        <fullName evidence="6">Glycoside hydrolase Family 18, chitinase_18</fullName>
    </recommendedName>
</protein>
<reference evidence="3 5" key="3">
    <citation type="submission" date="2019-04" db="EMBL/GenBank/DDBJ databases">
        <title>Microbes associate with the intestines of laboratory mice.</title>
        <authorList>
            <person name="Navarre W."/>
            <person name="Wong E."/>
            <person name="Huang K."/>
            <person name="Tropini C."/>
            <person name="Ng K."/>
            <person name="Yu B."/>
        </authorList>
    </citation>
    <scope>NUCLEOTIDE SEQUENCE [LARGE SCALE GENOMIC DNA]</scope>
    <source>
        <strain evidence="3 5">NM06_A21</strain>
    </source>
</reference>
<dbReference type="PROSITE" id="PS51257">
    <property type="entry name" value="PROKAR_LIPOPROTEIN"/>
    <property type="match status" value="1"/>
</dbReference>
<feature type="signal peptide" evidence="1">
    <location>
        <begin position="1"/>
        <end position="25"/>
    </location>
</feature>
<reference evidence="2" key="2">
    <citation type="submission" date="2017-04" db="EMBL/GenBank/DDBJ databases">
        <title>Complete Genome Sequences of Twelve Strains of a Stable Defined Moderately Diverse Mouse Microbiota 2 (sDMDMm2).</title>
        <authorList>
            <person name="Uchimura Y."/>
            <person name="Wyss M."/>
            <person name="Brugiroux S."/>
            <person name="Limenitakis J.P."/>
            <person name="Stecher B."/>
            <person name="McCoy K.D."/>
            <person name="Macpherson A.J."/>
        </authorList>
    </citation>
    <scope>NUCLEOTIDE SEQUENCE</scope>
    <source>
        <strain evidence="2">YL27</strain>
    </source>
</reference>
<proteinExistence type="predicted"/>
<evidence type="ECO:0000313" key="2">
    <source>
        <dbReference type="EMBL" id="ANU64418.1"/>
    </source>
</evidence>
<dbReference type="STRING" id="1796646.A4V02_12275"/>
<dbReference type="KEGG" id="pary:A4V02_12275"/>
<name>A0A1B1SCA8_9BACT</name>
<dbReference type="EMBL" id="CP015402">
    <property type="protein sequence ID" value="ANU64418.1"/>
    <property type="molecule type" value="Genomic_DNA"/>
</dbReference>
<dbReference type="OrthoDB" id="997126at2"/>
<dbReference type="Proteomes" id="UP000306630">
    <property type="component" value="Unassembled WGS sequence"/>
</dbReference>
<accession>A0A1B1SCA8</accession>
<dbReference type="RefSeq" id="WP_068961698.1">
    <property type="nucleotide sequence ID" value="NZ_CAJTAP010000004.1"/>
</dbReference>